<evidence type="ECO:0000256" key="1">
    <source>
        <dbReference type="SAM" id="SignalP"/>
    </source>
</evidence>
<evidence type="ECO:0000313" key="3">
    <source>
        <dbReference type="Proteomes" id="UP000235388"/>
    </source>
</evidence>
<gene>
    <name evidence="2" type="ORF">PCANC_12276</name>
</gene>
<accession>A0A2N5SZ30</accession>
<protein>
    <submittedName>
        <fullName evidence="2">Uncharacterized protein</fullName>
    </submittedName>
</protein>
<dbReference type="Proteomes" id="UP000235388">
    <property type="component" value="Unassembled WGS sequence"/>
</dbReference>
<organism evidence="2 3">
    <name type="scientific">Puccinia coronata f. sp. avenae</name>
    <dbReference type="NCBI Taxonomy" id="200324"/>
    <lineage>
        <taxon>Eukaryota</taxon>
        <taxon>Fungi</taxon>
        <taxon>Dikarya</taxon>
        <taxon>Basidiomycota</taxon>
        <taxon>Pucciniomycotina</taxon>
        <taxon>Pucciniomycetes</taxon>
        <taxon>Pucciniales</taxon>
        <taxon>Pucciniaceae</taxon>
        <taxon>Puccinia</taxon>
    </lineage>
</organism>
<feature type="signal peptide" evidence="1">
    <location>
        <begin position="1"/>
        <end position="23"/>
    </location>
</feature>
<comment type="caution">
    <text evidence="2">The sequence shown here is derived from an EMBL/GenBank/DDBJ whole genome shotgun (WGS) entry which is preliminary data.</text>
</comment>
<proteinExistence type="predicted"/>
<keyword evidence="1" id="KW-0732">Signal</keyword>
<dbReference type="EMBL" id="PGCJ01000830">
    <property type="protein sequence ID" value="PLW18503.1"/>
    <property type="molecule type" value="Genomic_DNA"/>
</dbReference>
<reference evidence="2 3" key="1">
    <citation type="submission" date="2017-11" db="EMBL/GenBank/DDBJ databases">
        <title>De novo assembly and phasing of dikaryotic genomes from two isolates of Puccinia coronata f. sp. avenae, the causal agent of oat crown rust.</title>
        <authorList>
            <person name="Miller M.E."/>
            <person name="Zhang Y."/>
            <person name="Omidvar V."/>
            <person name="Sperschneider J."/>
            <person name="Schwessinger B."/>
            <person name="Raley C."/>
            <person name="Palmer J.M."/>
            <person name="Garnica D."/>
            <person name="Upadhyaya N."/>
            <person name="Rathjen J."/>
            <person name="Taylor J.M."/>
            <person name="Park R.F."/>
            <person name="Dodds P.N."/>
            <person name="Hirsch C.D."/>
            <person name="Kianian S.F."/>
            <person name="Figueroa M."/>
        </authorList>
    </citation>
    <scope>NUCLEOTIDE SEQUENCE [LARGE SCALE GENOMIC DNA]</scope>
    <source>
        <strain evidence="2">12NC29</strain>
    </source>
</reference>
<dbReference type="AlphaFoldDB" id="A0A2N5SZ30"/>
<name>A0A2N5SZ30_9BASI</name>
<feature type="chain" id="PRO_5014697991" evidence="1">
    <location>
        <begin position="24"/>
        <end position="189"/>
    </location>
</feature>
<keyword evidence="3" id="KW-1185">Reference proteome</keyword>
<evidence type="ECO:0000313" key="2">
    <source>
        <dbReference type="EMBL" id="PLW18503.1"/>
    </source>
</evidence>
<sequence length="189" mass="21356">MRFTTTIILNILFIAGISLETTARPPEPFIIEENLWGWKKPARFAATPTKWTPRGYYDPELDGTVDVVELHILFYFMINTAGAGWSYPSGFLEFVKMGLFAPFHGIYVRTRLVRTAPSADNKSRQPSTGSRPGMQETSTTSVYLVNWGLISLLASFQFPVIHFQPSIFRYPSSSHPFRLTPTRSVSASR</sequence>